<organism evidence="7 8">
    <name type="scientific">Dovyalis caffra</name>
    <dbReference type="NCBI Taxonomy" id="77055"/>
    <lineage>
        <taxon>Eukaryota</taxon>
        <taxon>Viridiplantae</taxon>
        <taxon>Streptophyta</taxon>
        <taxon>Embryophyta</taxon>
        <taxon>Tracheophyta</taxon>
        <taxon>Spermatophyta</taxon>
        <taxon>Magnoliopsida</taxon>
        <taxon>eudicotyledons</taxon>
        <taxon>Gunneridae</taxon>
        <taxon>Pentapetalae</taxon>
        <taxon>rosids</taxon>
        <taxon>fabids</taxon>
        <taxon>Malpighiales</taxon>
        <taxon>Salicaceae</taxon>
        <taxon>Flacourtieae</taxon>
        <taxon>Dovyalis</taxon>
    </lineage>
</organism>
<dbReference type="SUPFAM" id="SSF56112">
    <property type="entry name" value="Protein kinase-like (PK-like)"/>
    <property type="match status" value="2"/>
</dbReference>
<dbReference type="Proteomes" id="UP001314170">
    <property type="component" value="Unassembled WGS sequence"/>
</dbReference>
<evidence type="ECO:0000259" key="6">
    <source>
        <dbReference type="PROSITE" id="PS50011"/>
    </source>
</evidence>
<comment type="caution">
    <text evidence="7">The sequence shown here is derived from an EMBL/GenBank/DDBJ whole genome shotgun (WGS) entry which is preliminary data.</text>
</comment>
<dbReference type="Gene3D" id="1.10.510.10">
    <property type="entry name" value="Transferase(Phosphotransferase) domain 1"/>
    <property type="match status" value="1"/>
</dbReference>
<dbReference type="Pfam" id="PF07714">
    <property type="entry name" value="PK_Tyr_Ser-Thr"/>
    <property type="match status" value="1"/>
</dbReference>
<dbReference type="PANTHER" id="PTHR46008">
    <property type="entry name" value="LEAF RUST 10 DISEASE-RESISTANCE LOCUS RECEPTOR-LIKE PROTEIN KINASE-LIKE 1.4"/>
    <property type="match status" value="1"/>
</dbReference>
<reference evidence="7 8" key="1">
    <citation type="submission" date="2024-01" db="EMBL/GenBank/DDBJ databases">
        <authorList>
            <person name="Waweru B."/>
        </authorList>
    </citation>
    <scope>NUCLEOTIDE SEQUENCE [LARGE SCALE GENOMIC DNA]</scope>
</reference>
<dbReference type="EMBL" id="CAWUPB010000851">
    <property type="protein sequence ID" value="CAK7326627.1"/>
    <property type="molecule type" value="Genomic_DNA"/>
</dbReference>
<feature type="binding site" evidence="3">
    <location>
        <position position="165"/>
    </location>
    <ligand>
        <name>ATP</name>
        <dbReference type="ChEBI" id="CHEBI:30616"/>
    </ligand>
</feature>
<feature type="transmembrane region" description="Helical" evidence="5">
    <location>
        <begin position="68"/>
        <end position="85"/>
    </location>
</feature>
<evidence type="ECO:0000313" key="8">
    <source>
        <dbReference type="Proteomes" id="UP001314170"/>
    </source>
</evidence>
<protein>
    <recommendedName>
        <fullName evidence="6">Protein kinase domain-containing protein</fullName>
    </recommendedName>
</protein>
<evidence type="ECO:0000256" key="3">
    <source>
        <dbReference type="PROSITE-ProRule" id="PRU10141"/>
    </source>
</evidence>
<dbReference type="PROSITE" id="PS50011">
    <property type="entry name" value="PROTEIN_KINASE_DOM"/>
    <property type="match status" value="1"/>
</dbReference>
<dbReference type="InterPro" id="IPR011009">
    <property type="entry name" value="Kinase-like_dom_sf"/>
</dbReference>
<evidence type="ECO:0000313" key="7">
    <source>
        <dbReference type="EMBL" id="CAK7326627.1"/>
    </source>
</evidence>
<proteinExistence type="predicted"/>
<keyword evidence="2 3" id="KW-0067">ATP-binding</keyword>
<dbReference type="GO" id="GO:0004672">
    <property type="term" value="F:protein kinase activity"/>
    <property type="evidence" value="ECO:0007669"/>
    <property type="project" value="InterPro"/>
</dbReference>
<evidence type="ECO:0000256" key="2">
    <source>
        <dbReference type="ARBA" id="ARBA00022840"/>
    </source>
</evidence>
<keyword evidence="1 3" id="KW-0547">Nucleotide-binding</keyword>
<dbReference type="Gene3D" id="3.30.200.20">
    <property type="entry name" value="Phosphorylase Kinase, domain 1"/>
    <property type="match status" value="1"/>
</dbReference>
<feature type="region of interest" description="Disordered" evidence="4">
    <location>
        <begin position="321"/>
        <end position="347"/>
    </location>
</feature>
<feature type="compositionally biased region" description="Polar residues" evidence="4">
    <location>
        <begin position="328"/>
        <end position="347"/>
    </location>
</feature>
<accession>A0AAV1QXT5</accession>
<dbReference type="AlphaFoldDB" id="A0AAV1QXT5"/>
<gene>
    <name evidence="7" type="ORF">DCAF_LOCUS4330</name>
</gene>
<keyword evidence="5" id="KW-0812">Transmembrane</keyword>
<dbReference type="PANTHER" id="PTHR46008:SF2">
    <property type="entry name" value="LEAF RUST 10 DISEASE-RESISTANCE LOCUS RECEPTOR-LIKE PROTEIN KINASE-LIKE 1.4"/>
    <property type="match status" value="1"/>
</dbReference>
<dbReference type="GO" id="GO:0005524">
    <property type="term" value="F:ATP binding"/>
    <property type="evidence" value="ECO:0007669"/>
    <property type="project" value="UniProtKB-UniRule"/>
</dbReference>
<dbReference type="InterPro" id="IPR001245">
    <property type="entry name" value="Ser-Thr/Tyr_kinase_cat_dom"/>
</dbReference>
<name>A0AAV1QXT5_9ROSI</name>
<evidence type="ECO:0000256" key="5">
    <source>
        <dbReference type="SAM" id="Phobius"/>
    </source>
</evidence>
<evidence type="ECO:0000256" key="4">
    <source>
        <dbReference type="SAM" id="MobiDB-lite"/>
    </source>
</evidence>
<dbReference type="InterPro" id="IPR017441">
    <property type="entry name" value="Protein_kinase_ATP_BS"/>
</dbReference>
<evidence type="ECO:0000256" key="1">
    <source>
        <dbReference type="ARBA" id="ARBA00022741"/>
    </source>
</evidence>
<feature type="domain" description="Protein kinase" evidence="6">
    <location>
        <begin position="137"/>
        <end position="347"/>
    </location>
</feature>
<keyword evidence="5" id="KW-1133">Transmembrane helix</keyword>
<keyword evidence="8" id="KW-1185">Reference proteome</keyword>
<keyword evidence="5" id="KW-0472">Membrane</keyword>
<dbReference type="InterPro" id="IPR000719">
    <property type="entry name" value="Prot_kinase_dom"/>
</dbReference>
<sequence length="347" mass="39078">MPEMCGPFVVDGCDEKSQRIQLVRGGNWFELKSISQADIISITDKELEGHLKHNSCESFNNMSLPTSLGGPSTILIISVSVFFIWRYRYKRKHVSSNFISANASLDPSSKSDPEGDNVYFGVPIFSYSELEEATNNFDSEKELGDGGFGTVYQGKLRDGREVAVKRLYEHNCKRMKQFMNEIQILTRLRHKNLVFGVVLIELISSMPAVDITRHPHEINLATLAMNRIQKCAFDELIDPYLGYKLDEEIKRMTTSVAELAFLCLRQEKENRPSMIEVLEELKTIESGGYELENLQEKHGDNDPTKNMEPPDCDVAASLLKNIQPPPSLNSTTDKWISSGSTTPTVSS</sequence>
<dbReference type="PROSITE" id="PS00107">
    <property type="entry name" value="PROTEIN_KINASE_ATP"/>
    <property type="match status" value="1"/>
</dbReference>